<evidence type="ECO:0000256" key="7">
    <source>
        <dbReference type="SAM" id="Coils"/>
    </source>
</evidence>
<dbReference type="RefSeq" id="WP_305170255.1">
    <property type="nucleotide sequence ID" value="NZ_JAUUUU010000003.1"/>
</dbReference>
<dbReference type="AlphaFoldDB" id="A0AAW8B2W3"/>
<dbReference type="PANTHER" id="PTHR43811:SF19">
    <property type="entry name" value="39 KDA FK506-BINDING NUCLEAR PROTEIN"/>
    <property type="match status" value="1"/>
</dbReference>
<evidence type="ECO:0000313" key="10">
    <source>
        <dbReference type="EMBL" id="MDP1520683.1"/>
    </source>
</evidence>
<dbReference type="EMBL" id="JAUUUU010000003">
    <property type="protein sequence ID" value="MDP1520683.1"/>
    <property type="molecule type" value="Genomic_DNA"/>
</dbReference>
<dbReference type="Pfam" id="PF01346">
    <property type="entry name" value="FKBP_N"/>
    <property type="match status" value="1"/>
</dbReference>
<evidence type="ECO:0000256" key="2">
    <source>
        <dbReference type="ARBA" id="ARBA00006577"/>
    </source>
</evidence>
<proteinExistence type="inferred from homology"/>
<dbReference type="GO" id="GO:0003755">
    <property type="term" value="F:peptidyl-prolyl cis-trans isomerase activity"/>
    <property type="evidence" value="ECO:0007669"/>
    <property type="project" value="UniProtKB-UniRule"/>
</dbReference>
<feature type="chain" id="PRO_5043656162" description="Peptidyl-prolyl cis-trans isomerase" evidence="8">
    <location>
        <begin position="19"/>
        <end position="247"/>
    </location>
</feature>
<evidence type="ECO:0000256" key="5">
    <source>
        <dbReference type="PROSITE-ProRule" id="PRU00277"/>
    </source>
</evidence>
<comment type="similarity">
    <text evidence="2 6">Belongs to the FKBP-type PPIase family.</text>
</comment>
<dbReference type="InterPro" id="IPR046357">
    <property type="entry name" value="PPIase_dom_sf"/>
</dbReference>
<keyword evidence="11" id="KW-1185">Reference proteome</keyword>
<dbReference type="InterPro" id="IPR000774">
    <property type="entry name" value="PPIase_FKBP_N"/>
</dbReference>
<protein>
    <recommendedName>
        <fullName evidence="6">Peptidyl-prolyl cis-trans isomerase</fullName>
        <ecNumber evidence="6">5.2.1.8</ecNumber>
    </recommendedName>
</protein>
<evidence type="ECO:0000256" key="8">
    <source>
        <dbReference type="SAM" id="SignalP"/>
    </source>
</evidence>
<accession>A0AAW8B2W3</accession>
<organism evidence="10 11">
    <name type="scientific">Porticoccus litoralis</name>
    <dbReference type="NCBI Taxonomy" id="434086"/>
    <lineage>
        <taxon>Bacteria</taxon>
        <taxon>Pseudomonadati</taxon>
        <taxon>Pseudomonadota</taxon>
        <taxon>Gammaproteobacteria</taxon>
        <taxon>Cellvibrionales</taxon>
        <taxon>Porticoccaceae</taxon>
        <taxon>Porticoccus</taxon>
    </lineage>
</organism>
<evidence type="ECO:0000256" key="1">
    <source>
        <dbReference type="ARBA" id="ARBA00000971"/>
    </source>
</evidence>
<keyword evidence="7" id="KW-0175">Coiled coil</keyword>
<reference evidence="10" key="2">
    <citation type="submission" date="2023-08" db="EMBL/GenBank/DDBJ databases">
        <authorList>
            <person name="Luo J."/>
        </authorList>
    </citation>
    <scope>NUCLEOTIDE SEQUENCE</scope>
    <source>
        <strain evidence="10">DSM 25064</strain>
    </source>
</reference>
<dbReference type="Gene3D" id="1.10.287.460">
    <property type="entry name" value="Peptidyl-prolyl cis-trans isomerase, FKBP-type, N-terminal domain"/>
    <property type="match status" value="1"/>
</dbReference>
<dbReference type="PROSITE" id="PS50059">
    <property type="entry name" value="FKBP_PPIASE"/>
    <property type="match status" value="1"/>
</dbReference>
<comment type="catalytic activity">
    <reaction evidence="1 5 6">
        <text>[protein]-peptidylproline (omega=180) = [protein]-peptidylproline (omega=0)</text>
        <dbReference type="Rhea" id="RHEA:16237"/>
        <dbReference type="Rhea" id="RHEA-COMP:10747"/>
        <dbReference type="Rhea" id="RHEA-COMP:10748"/>
        <dbReference type="ChEBI" id="CHEBI:83833"/>
        <dbReference type="ChEBI" id="CHEBI:83834"/>
        <dbReference type="EC" id="5.2.1.8"/>
    </reaction>
</comment>
<evidence type="ECO:0000256" key="3">
    <source>
        <dbReference type="ARBA" id="ARBA00023110"/>
    </source>
</evidence>
<name>A0AAW8B2W3_9GAMM</name>
<evidence type="ECO:0000313" key="11">
    <source>
        <dbReference type="Proteomes" id="UP001178354"/>
    </source>
</evidence>
<evidence type="ECO:0000256" key="4">
    <source>
        <dbReference type="ARBA" id="ARBA00023235"/>
    </source>
</evidence>
<dbReference type="Pfam" id="PF00254">
    <property type="entry name" value="FKBP_C"/>
    <property type="match status" value="1"/>
</dbReference>
<comment type="caution">
    <text evidence="10">The sequence shown here is derived from an EMBL/GenBank/DDBJ whole genome shotgun (WGS) entry which is preliminary data.</text>
</comment>
<dbReference type="PROSITE" id="PS51257">
    <property type="entry name" value="PROKAR_LIPOPROTEIN"/>
    <property type="match status" value="1"/>
</dbReference>
<evidence type="ECO:0000256" key="6">
    <source>
        <dbReference type="RuleBase" id="RU003915"/>
    </source>
</evidence>
<dbReference type="InterPro" id="IPR036944">
    <property type="entry name" value="PPIase_FKBP_N_sf"/>
</dbReference>
<feature type="domain" description="PPIase FKBP-type" evidence="9">
    <location>
        <begin position="159"/>
        <end position="245"/>
    </location>
</feature>
<keyword evidence="3 5" id="KW-0697">Rotamase</keyword>
<dbReference type="InterPro" id="IPR001179">
    <property type="entry name" value="PPIase_FKBP_dom"/>
</dbReference>
<dbReference type="Gene3D" id="3.10.50.40">
    <property type="match status" value="1"/>
</dbReference>
<dbReference type="PANTHER" id="PTHR43811">
    <property type="entry name" value="FKBP-TYPE PEPTIDYL-PROLYL CIS-TRANS ISOMERASE FKPA"/>
    <property type="match status" value="1"/>
</dbReference>
<keyword evidence="4 5" id="KW-0413">Isomerase</keyword>
<dbReference type="GO" id="GO:0006457">
    <property type="term" value="P:protein folding"/>
    <property type="evidence" value="ECO:0007669"/>
    <property type="project" value="InterPro"/>
</dbReference>
<sequence length="247" mass="26412">MKIKLVLLALTASLTLTACQDDADSGQVDSSVALDNQAQKLSYLIGMDTGGRFSAQPEIELDREAFLAGFDDALAGSDPRLSQEELTTVVQEFQQQQQAKQEQATAERQEAMRLAAENNAAEGKAFLEENSGKEGVVTTETGLQYKVLQVGAGAMPGAASTVEVKYRGRLIDGTEFDASENHGGSVELRLDQVIPGWTEALQKMQEGAVWELYIPADLAYGPSGTSGLVGPNATLIFEVELINVVAE</sequence>
<reference evidence="10" key="1">
    <citation type="journal article" date="2010" name="Int. J. Syst. Evol. Microbiol.">
        <title>Porticoccus litoralis gen. nov., sp. nov., a gammaproteobacterium isolated from the Yellow Sea.</title>
        <authorList>
            <person name="Oh H.M."/>
            <person name="Kim H."/>
            <person name="Kim K.M."/>
            <person name="Min G.S."/>
            <person name="Cho J.C."/>
        </authorList>
    </citation>
    <scope>NUCLEOTIDE SEQUENCE</scope>
    <source>
        <strain evidence="10">DSM 25064</strain>
    </source>
</reference>
<dbReference type="SUPFAM" id="SSF54534">
    <property type="entry name" value="FKBP-like"/>
    <property type="match status" value="1"/>
</dbReference>
<evidence type="ECO:0000259" key="9">
    <source>
        <dbReference type="PROSITE" id="PS50059"/>
    </source>
</evidence>
<keyword evidence="8" id="KW-0732">Signal</keyword>
<feature type="coiled-coil region" evidence="7">
    <location>
        <begin position="90"/>
        <end position="119"/>
    </location>
</feature>
<dbReference type="Proteomes" id="UP001178354">
    <property type="component" value="Unassembled WGS sequence"/>
</dbReference>
<dbReference type="EC" id="5.2.1.8" evidence="6"/>
<gene>
    <name evidence="10" type="ORF">Q8A57_06880</name>
</gene>
<feature type="signal peptide" evidence="8">
    <location>
        <begin position="1"/>
        <end position="18"/>
    </location>
</feature>